<dbReference type="EC" id="5.1.3.9" evidence="5"/>
<dbReference type="PANTHER" id="PTHR36204">
    <property type="entry name" value="N-ACETYLMANNOSAMINE-6-PHOSPHATE 2-EPIMERASE-RELATED"/>
    <property type="match status" value="1"/>
</dbReference>
<evidence type="ECO:0000313" key="9">
    <source>
        <dbReference type="Proteomes" id="UP001589867"/>
    </source>
</evidence>
<dbReference type="EMBL" id="JBHLUH010000031">
    <property type="protein sequence ID" value="MFC0529370.1"/>
    <property type="molecule type" value="Genomic_DNA"/>
</dbReference>
<dbReference type="GO" id="GO:0047465">
    <property type="term" value="F:N-acylglucosamine-6-phosphate 2-epimerase activity"/>
    <property type="evidence" value="ECO:0007669"/>
    <property type="project" value="UniProtKB-EC"/>
</dbReference>
<dbReference type="SUPFAM" id="SSF51366">
    <property type="entry name" value="Ribulose-phoshate binding barrel"/>
    <property type="match status" value="1"/>
</dbReference>
<dbReference type="Gene3D" id="3.20.20.70">
    <property type="entry name" value="Aldolase class I"/>
    <property type="match status" value="1"/>
</dbReference>
<protein>
    <recommendedName>
        <fullName evidence="5">N-acylglucosamine-6-phosphate 2-epimerase</fullName>
        <ecNumber evidence="5">5.1.3.9</ecNumber>
    </recommendedName>
</protein>
<keyword evidence="7" id="KW-0119">Carbohydrate metabolism</keyword>
<dbReference type="InterPro" id="IPR013785">
    <property type="entry name" value="Aldolase_TIM"/>
</dbReference>
<dbReference type="RefSeq" id="WP_377252052.1">
    <property type="nucleotide sequence ID" value="NZ_JBHLUH010000031.1"/>
</dbReference>
<evidence type="ECO:0000256" key="7">
    <source>
        <dbReference type="ARBA" id="ARBA00023277"/>
    </source>
</evidence>
<evidence type="ECO:0000256" key="1">
    <source>
        <dbReference type="ARBA" id="ARBA00000056"/>
    </source>
</evidence>
<dbReference type="InterPro" id="IPR007260">
    <property type="entry name" value="NanE"/>
</dbReference>
<accession>A0ABV6M3U7</accession>
<evidence type="ECO:0000256" key="4">
    <source>
        <dbReference type="ARBA" id="ARBA00007439"/>
    </source>
</evidence>
<dbReference type="PANTHER" id="PTHR36204:SF1">
    <property type="entry name" value="N-ACETYLMANNOSAMINE-6-PHOSPHATE 2-EPIMERASE-RELATED"/>
    <property type="match status" value="1"/>
</dbReference>
<evidence type="ECO:0000256" key="2">
    <source>
        <dbReference type="ARBA" id="ARBA00002147"/>
    </source>
</evidence>
<sequence>MTVLDRLRHRLVVSCQPLPEQPDDPMRDSAVQARVAAAAVLGGAAGIRANGPADIAAIRAAVEVPLIGLFKHGTAGCVITPTAAHAEQVVDAGADIVAVDATDRPRPDGRTFADTARAVHGRGALVLADVSSLDEGLAAVDAGADAVATTLSGYTAGPVPPGPDLDLVTRLAARLTVPVLAEGRYRTAAQVAGAFRAGAFAVVAGNAVTSPLWITRHLLDGVARAGMGPDTVDARGAG</sequence>
<comment type="function">
    <text evidence="2">Converts N-acetylmannosamine-6-phosphate (ManNAc-6-P) to N-acetylglucosamine-6-phosphate (GlcNAc-6-P).</text>
</comment>
<name>A0ABV6M3U7_9ACTN</name>
<evidence type="ECO:0000256" key="3">
    <source>
        <dbReference type="ARBA" id="ARBA00005081"/>
    </source>
</evidence>
<dbReference type="Pfam" id="PF04131">
    <property type="entry name" value="NanE"/>
    <property type="match status" value="1"/>
</dbReference>
<comment type="caution">
    <text evidence="8">The sequence shown here is derived from an EMBL/GenBank/DDBJ whole genome shotgun (WGS) entry which is preliminary data.</text>
</comment>
<reference evidence="8 9" key="1">
    <citation type="submission" date="2024-09" db="EMBL/GenBank/DDBJ databases">
        <authorList>
            <person name="Sun Q."/>
            <person name="Mori K."/>
        </authorList>
    </citation>
    <scope>NUCLEOTIDE SEQUENCE [LARGE SCALE GENOMIC DNA]</scope>
    <source>
        <strain evidence="8 9">TBRC 3947</strain>
    </source>
</reference>
<proteinExistence type="inferred from homology"/>
<evidence type="ECO:0000256" key="6">
    <source>
        <dbReference type="ARBA" id="ARBA00023235"/>
    </source>
</evidence>
<comment type="catalytic activity">
    <reaction evidence="1">
        <text>an N-acyl-D-glucosamine 6-phosphate = an N-acyl-D-mannosamine 6-phosphate</text>
        <dbReference type="Rhea" id="RHEA:23932"/>
        <dbReference type="ChEBI" id="CHEBI:57599"/>
        <dbReference type="ChEBI" id="CHEBI:57666"/>
        <dbReference type="EC" id="5.1.3.9"/>
    </reaction>
</comment>
<organism evidence="8 9">
    <name type="scientific">Phytohabitans kaempferiae</name>
    <dbReference type="NCBI Taxonomy" id="1620943"/>
    <lineage>
        <taxon>Bacteria</taxon>
        <taxon>Bacillati</taxon>
        <taxon>Actinomycetota</taxon>
        <taxon>Actinomycetes</taxon>
        <taxon>Micromonosporales</taxon>
        <taxon>Micromonosporaceae</taxon>
    </lineage>
</organism>
<keyword evidence="9" id="KW-1185">Reference proteome</keyword>
<evidence type="ECO:0000256" key="5">
    <source>
        <dbReference type="ARBA" id="ARBA00013180"/>
    </source>
</evidence>
<keyword evidence="6 8" id="KW-0413">Isomerase</keyword>
<comment type="similarity">
    <text evidence="4">Belongs to the NanE family.</text>
</comment>
<dbReference type="Proteomes" id="UP001589867">
    <property type="component" value="Unassembled WGS sequence"/>
</dbReference>
<dbReference type="NCBIfam" id="NF002231">
    <property type="entry name" value="PRK01130.1"/>
    <property type="match status" value="1"/>
</dbReference>
<dbReference type="InterPro" id="IPR011060">
    <property type="entry name" value="RibuloseP-bd_barrel"/>
</dbReference>
<comment type="pathway">
    <text evidence="3">Amino-sugar metabolism; N-acetylneuraminate degradation; D-fructose 6-phosphate from N-acetylneuraminate: step 3/5.</text>
</comment>
<gene>
    <name evidence="8" type="ORF">ACFFIA_17085</name>
</gene>
<evidence type="ECO:0000313" key="8">
    <source>
        <dbReference type="EMBL" id="MFC0529370.1"/>
    </source>
</evidence>